<protein>
    <submittedName>
        <fullName evidence="2">Uncharacterized protein</fullName>
    </submittedName>
</protein>
<dbReference type="EMBL" id="MT631556">
    <property type="protein sequence ID" value="QNO53962.1"/>
    <property type="molecule type" value="Genomic_DNA"/>
</dbReference>
<proteinExistence type="predicted"/>
<evidence type="ECO:0000313" key="3">
    <source>
        <dbReference type="EMBL" id="QNO53962.1"/>
    </source>
</evidence>
<feature type="coiled-coil region" evidence="1">
    <location>
        <begin position="29"/>
        <end position="67"/>
    </location>
</feature>
<dbReference type="EMBL" id="MT631526">
    <property type="protein sequence ID" value="QNO52943.1"/>
    <property type="molecule type" value="Genomic_DNA"/>
</dbReference>
<evidence type="ECO:0000313" key="2">
    <source>
        <dbReference type="EMBL" id="QNO52943.1"/>
    </source>
</evidence>
<organism evidence="2">
    <name type="scientific">Candidatus Methanophagaceae archaeon ANME-1 ERB6</name>
    <dbReference type="NCBI Taxonomy" id="2759912"/>
    <lineage>
        <taxon>Archaea</taxon>
        <taxon>Methanobacteriati</taxon>
        <taxon>Methanobacteriota</taxon>
        <taxon>Stenosarchaea group</taxon>
        <taxon>Methanomicrobia</taxon>
        <taxon>Candidatus Methanophagales</taxon>
        <taxon>Candidatus Methanophagaceae</taxon>
    </lineage>
</organism>
<sequence length="96" mass="11544">MAGKKIGHWLDDHYVSTPEAVEKIIKEHQEEILRRLTDHEGELSDLRKQIFDAVNELKERIDNARLTEEDKEFLAEVKKNFDLMNLRNDWKWHSKM</sequence>
<evidence type="ECO:0000256" key="1">
    <source>
        <dbReference type="SAM" id="Coils"/>
    </source>
</evidence>
<dbReference type="AlphaFoldDB" id="A0A7G9YY59"/>
<keyword evidence="1" id="KW-0175">Coiled coil</keyword>
<gene>
    <name evidence="2" type="ORF">IEHOEKMD_00014</name>
    <name evidence="3" type="ORF">MMBEDHBC_00017</name>
</gene>
<accession>A0A7G9YY59</accession>
<reference evidence="2" key="1">
    <citation type="submission" date="2020-06" db="EMBL/GenBank/DDBJ databases">
        <title>Unique genomic features of the anaerobic methanotrophic archaea.</title>
        <authorList>
            <person name="Chadwick G.L."/>
            <person name="Skennerton C.T."/>
            <person name="Laso-Perez R."/>
            <person name="Leu A.O."/>
            <person name="Speth D.R."/>
            <person name="Yu H."/>
            <person name="Morgan-Lang C."/>
            <person name="Hatzenpichler R."/>
            <person name="Goudeau D."/>
            <person name="Malmstrom R."/>
            <person name="Brazelton W.J."/>
            <person name="Woyke T."/>
            <person name="Hallam S.J."/>
            <person name="Tyson G.W."/>
            <person name="Wegener G."/>
            <person name="Boetius A."/>
            <person name="Orphan V."/>
        </authorList>
    </citation>
    <scope>NUCLEOTIDE SEQUENCE</scope>
</reference>
<name>A0A7G9YY59_9EURY</name>